<reference evidence="3 4" key="1">
    <citation type="submission" date="2019-12" db="EMBL/GenBank/DDBJ databases">
        <title>Spirosoma sp. HMF4905 genome sequencing and assembly.</title>
        <authorList>
            <person name="Kang H."/>
            <person name="Cha I."/>
            <person name="Kim H."/>
            <person name="Joh K."/>
        </authorList>
    </citation>
    <scope>NUCLEOTIDE SEQUENCE [LARGE SCALE GENOMIC DNA]</scope>
    <source>
        <strain evidence="3 4">HMF4905</strain>
    </source>
</reference>
<keyword evidence="1" id="KW-0732">Signal</keyword>
<dbReference type="NCBIfam" id="NF045639">
    <property type="entry name" value="GCX_COOH"/>
    <property type="match status" value="1"/>
</dbReference>
<dbReference type="RefSeq" id="WP_157583803.1">
    <property type="nucleotide sequence ID" value="NZ_WPIN01000002.1"/>
</dbReference>
<dbReference type="InterPro" id="IPR026444">
    <property type="entry name" value="Secre_tail"/>
</dbReference>
<dbReference type="EMBL" id="WPIN01000002">
    <property type="protein sequence ID" value="MVM29557.1"/>
    <property type="molecule type" value="Genomic_DNA"/>
</dbReference>
<keyword evidence="4" id="KW-1185">Reference proteome</keyword>
<evidence type="ECO:0000313" key="3">
    <source>
        <dbReference type="EMBL" id="MVM29557.1"/>
    </source>
</evidence>
<gene>
    <name evidence="3" type="ORF">GO755_05900</name>
</gene>
<dbReference type="InterPro" id="IPR055015">
    <property type="entry name" value="GCX_COOH"/>
</dbReference>
<feature type="chain" id="PRO_5029848263" evidence="1">
    <location>
        <begin position="19"/>
        <end position="177"/>
    </location>
</feature>
<dbReference type="Pfam" id="PF18962">
    <property type="entry name" value="Por_Secre_tail"/>
    <property type="match status" value="1"/>
</dbReference>
<proteinExistence type="predicted"/>
<comment type="caution">
    <text evidence="3">The sequence shown here is derived from an EMBL/GenBank/DDBJ whole genome shotgun (WGS) entry which is preliminary data.</text>
</comment>
<accession>A0A7K1S6V5</accession>
<name>A0A7K1S6V5_9BACT</name>
<dbReference type="Proteomes" id="UP000436006">
    <property type="component" value="Unassembled WGS sequence"/>
</dbReference>
<evidence type="ECO:0000313" key="4">
    <source>
        <dbReference type="Proteomes" id="UP000436006"/>
    </source>
</evidence>
<feature type="signal peptide" evidence="1">
    <location>
        <begin position="1"/>
        <end position="18"/>
    </location>
</feature>
<protein>
    <submittedName>
        <fullName evidence="3">T9SS type A sorting domain-containing protein</fullName>
    </submittedName>
</protein>
<feature type="domain" description="Secretion system C-terminal sorting" evidence="2">
    <location>
        <begin position="99"/>
        <end position="175"/>
    </location>
</feature>
<dbReference type="NCBIfam" id="TIGR04183">
    <property type="entry name" value="Por_Secre_tail"/>
    <property type="match status" value="1"/>
</dbReference>
<evidence type="ECO:0000256" key="1">
    <source>
        <dbReference type="SAM" id="SignalP"/>
    </source>
</evidence>
<organism evidence="3 4">
    <name type="scientific">Spirosoma arboris</name>
    <dbReference type="NCBI Taxonomy" id="2682092"/>
    <lineage>
        <taxon>Bacteria</taxon>
        <taxon>Pseudomonadati</taxon>
        <taxon>Bacteroidota</taxon>
        <taxon>Cytophagia</taxon>
        <taxon>Cytophagales</taxon>
        <taxon>Cytophagaceae</taxon>
        <taxon>Spirosoma</taxon>
    </lineage>
</organism>
<evidence type="ECO:0000259" key="2">
    <source>
        <dbReference type="Pfam" id="PF18962"/>
    </source>
</evidence>
<sequence length="177" mass="19423">MRLLLLFMGCCLALTSWAQTPQQHLRILISYEKAGQYLEQAVETIEAINTVGRSTTVEYKAGRSVVLSPGFEAKAGSTFTADIKPVSIGNEVSLQLKAYPNPFEQSTIIDYYLPTGGKVNLWVTDAQGKIVGELVNNENQSAGPHKIEWAPRSLNAGVYIPIVESNNQKAVSRLIKK</sequence>
<dbReference type="AlphaFoldDB" id="A0A7K1S6V5"/>